<feature type="domain" description="Exocyst complex subunit Exo70 C-terminal" evidence="6">
    <location>
        <begin position="246"/>
        <end position="629"/>
    </location>
</feature>
<dbReference type="HOGENOM" id="CLU_010236_4_2_1"/>
<keyword evidence="2 4" id="KW-0813">Transport</keyword>
<dbReference type="eggNOG" id="KOG2344">
    <property type="taxonomic scope" value="Eukaryota"/>
</dbReference>
<dbReference type="GO" id="GO:0005935">
    <property type="term" value="C:cellular bud neck"/>
    <property type="evidence" value="ECO:0007669"/>
    <property type="project" value="UniProtKB-SubCell"/>
</dbReference>
<dbReference type="KEGG" id="bcom:BAUCODRAFT_34153"/>
<evidence type="ECO:0000256" key="3">
    <source>
        <dbReference type="ARBA" id="ARBA00022483"/>
    </source>
</evidence>
<keyword evidence="5" id="KW-0175">Coiled coil</keyword>
<name>M2MJA4_BAUPA</name>
<accession>M2MJA4</accession>
<protein>
    <recommendedName>
        <fullName evidence="4">Exocyst complex protein EXO70</fullName>
    </recommendedName>
</protein>
<evidence type="ECO:0000313" key="7">
    <source>
        <dbReference type="EMBL" id="EMC96761.1"/>
    </source>
</evidence>
<sequence>MAVIARRAAFAEEAAEVEVLHATLEKMKSVRKKIEGSMTRLNESGRTVQEAIGPMYGNTQRLQTQTANIDRIMEAIEKIKEPLNMRDREERILRARPDRVGLQEYIASIDRTNQALRRLKTTNMRTNQQAIGELNGLLQVGIQHLEDFFRDILRQDSQPIEPLKQITTGGPYPKISSKRSDQLRTINQHIATYTAQHPQPGELSASAKVYAHERGQYIMLSLQNLATACKSTARKLDPNAVYKRGSNGIGSYAHGLLGMYTAEYDNICHVFSREQWPVILLATCQNSLVAFASTMRDLDAHVRENLFTDCFLAYEIVEVISHISLQLEERTGELKQPISDALKPVRETAKGSLATLLNDVRTRVQQTQSLPVDGGPIPLTTDVMTRLQLMTSYLAPLSSIMRSLGDGGWSTPNAGTSGSSIPTLKSFDVGADGKQLFAHYASDTIETLLSNLESRARVAIRNKGLQGVFIANNVCIVERMIRSSDLEPLISATMQPKLDAWRKKATQAYTDAWRECATHLIDQQFTSKAVRPPSTGAAVDSAAILKNLNSKDKEAIKDKFKNFNAMFDELAVKHKSYKMEADVRRALARDVQNYIQPLYDRFYGRYHEVDKGKGKYVKYDKQSMGAALSALA</sequence>
<reference evidence="7 8" key="1">
    <citation type="journal article" date="2012" name="PLoS Pathog.">
        <title>Diverse lifestyles and strategies of plant pathogenesis encoded in the genomes of eighteen Dothideomycetes fungi.</title>
        <authorList>
            <person name="Ohm R.A."/>
            <person name="Feau N."/>
            <person name="Henrissat B."/>
            <person name="Schoch C.L."/>
            <person name="Horwitz B.A."/>
            <person name="Barry K.W."/>
            <person name="Condon B.J."/>
            <person name="Copeland A.C."/>
            <person name="Dhillon B."/>
            <person name="Glaser F."/>
            <person name="Hesse C.N."/>
            <person name="Kosti I."/>
            <person name="LaButti K."/>
            <person name="Lindquist E.A."/>
            <person name="Lucas S."/>
            <person name="Salamov A.A."/>
            <person name="Bradshaw R.E."/>
            <person name="Ciuffetti L."/>
            <person name="Hamelin R.C."/>
            <person name="Kema G.H.J."/>
            <person name="Lawrence C."/>
            <person name="Scott J.A."/>
            <person name="Spatafora J.W."/>
            <person name="Turgeon B.G."/>
            <person name="de Wit P.J.G.M."/>
            <person name="Zhong S."/>
            <person name="Goodwin S.B."/>
            <person name="Grigoriev I.V."/>
        </authorList>
    </citation>
    <scope>NUCLEOTIDE SEQUENCE [LARGE SCALE GENOMIC DNA]</scope>
    <source>
        <strain evidence="7 8">UAMH 10762</strain>
    </source>
</reference>
<comment type="function">
    <text evidence="4">Involved in the secretory pathway as part of the exocyst complex which tethers secretory vesicles to the sites of exocytosis. Also plays a role in the assembly of the exocyst.</text>
</comment>
<dbReference type="PANTHER" id="PTHR12542">
    <property type="entry name" value="EXOCYST COMPLEX PROTEIN EXO70"/>
    <property type="match status" value="1"/>
</dbReference>
<keyword evidence="4" id="KW-0653">Protein transport</keyword>
<proteinExistence type="inferred from homology"/>
<dbReference type="Pfam" id="PF03081">
    <property type="entry name" value="Exo70_C"/>
    <property type="match status" value="1"/>
</dbReference>
<dbReference type="GO" id="GO:0000145">
    <property type="term" value="C:exocyst"/>
    <property type="evidence" value="ECO:0007669"/>
    <property type="project" value="InterPro"/>
</dbReference>
<evidence type="ECO:0000313" key="8">
    <source>
        <dbReference type="Proteomes" id="UP000011761"/>
    </source>
</evidence>
<dbReference type="OMA" id="GIIRAGP"/>
<dbReference type="Gene3D" id="1.20.1280.170">
    <property type="entry name" value="Exocyst complex component Exo70"/>
    <property type="match status" value="1"/>
</dbReference>
<dbReference type="RefSeq" id="XP_007676166.1">
    <property type="nucleotide sequence ID" value="XM_007677976.1"/>
</dbReference>
<dbReference type="PANTHER" id="PTHR12542:SF41">
    <property type="entry name" value="EXOCYST COMPLEX COMPONENT 7"/>
    <property type="match status" value="1"/>
</dbReference>
<comment type="subcellular location">
    <subcellularLocation>
        <location evidence="4">Bud</location>
    </subcellularLocation>
    <subcellularLocation>
        <location evidence="4">Bud neck</location>
    </subcellularLocation>
</comment>
<dbReference type="Pfam" id="PF20669">
    <property type="entry name" value="Exo70_N"/>
    <property type="match status" value="1"/>
</dbReference>
<dbReference type="InterPro" id="IPR004140">
    <property type="entry name" value="Exo70"/>
</dbReference>
<gene>
    <name evidence="7" type="ORF">BAUCODRAFT_34153</name>
</gene>
<dbReference type="EMBL" id="KB445555">
    <property type="protein sequence ID" value="EMC96761.1"/>
    <property type="molecule type" value="Genomic_DNA"/>
</dbReference>
<dbReference type="InterPro" id="IPR046364">
    <property type="entry name" value="Exo70_C"/>
</dbReference>
<evidence type="ECO:0000256" key="5">
    <source>
        <dbReference type="SAM" id="Coils"/>
    </source>
</evidence>
<dbReference type="OrthoDB" id="1922221at2759"/>
<evidence type="ECO:0000256" key="1">
    <source>
        <dbReference type="ARBA" id="ARBA00006756"/>
    </source>
</evidence>
<dbReference type="AlphaFoldDB" id="M2MJA4"/>
<dbReference type="GO" id="GO:0015031">
    <property type="term" value="P:protein transport"/>
    <property type="evidence" value="ECO:0007669"/>
    <property type="project" value="UniProtKB-KW"/>
</dbReference>
<dbReference type="Proteomes" id="UP000011761">
    <property type="component" value="Unassembled WGS sequence"/>
</dbReference>
<evidence type="ECO:0000256" key="2">
    <source>
        <dbReference type="ARBA" id="ARBA00022448"/>
    </source>
</evidence>
<organism evidence="7 8">
    <name type="scientific">Baudoinia panamericana (strain UAMH 10762)</name>
    <name type="common">Angels' share fungus</name>
    <name type="synonym">Baudoinia compniacensis (strain UAMH 10762)</name>
    <dbReference type="NCBI Taxonomy" id="717646"/>
    <lineage>
        <taxon>Eukaryota</taxon>
        <taxon>Fungi</taxon>
        <taxon>Dikarya</taxon>
        <taxon>Ascomycota</taxon>
        <taxon>Pezizomycotina</taxon>
        <taxon>Dothideomycetes</taxon>
        <taxon>Dothideomycetidae</taxon>
        <taxon>Mycosphaerellales</taxon>
        <taxon>Teratosphaeriaceae</taxon>
        <taxon>Baudoinia</taxon>
    </lineage>
</organism>
<dbReference type="GO" id="GO:0005546">
    <property type="term" value="F:phosphatidylinositol-4,5-bisphosphate binding"/>
    <property type="evidence" value="ECO:0007669"/>
    <property type="project" value="InterPro"/>
</dbReference>
<dbReference type="SUPFAM" id="SSF74788">
    <property type="entry name" value="Cullin repeat-like"/>
    <property type="match status" value="1"/>
</dbReference>
<dbReference type="STRING" id="717646.M2MJA4"/>
<keyword evidence="3 4" id="KW-0268">Exocytosis</keyword>
<dbReference type="InterPro" id="IPR016159">
    <property type="entry name" value="Cullin_repeat-like_dom_sf"/>
</dbReference>
<feature type="coiled-coil region" evidence="5">
    <location>
        <begin position="102"/>
        <end position="129"/>
    </location>
</feature>
<dbReference type="GO" id="GO:0006887">
    <property type="term" value="P:exocytosis"/>
    <property type="evidence" value="ECO:0007669"/>
    <property type="project" value="UniProtKB-KW"/>
</dbReference>
<evidence type="ECO:0000259" key="6">
    <source>
        <dbReference type="Pfam" id="PF03081"/>
    </source>
</evidence>
<keyword evidence="8" id="KW-1185">Reference proteome</keyword>
<evidence type="ECO:0000256" key="4">
    <source>
        <dbReference type="RuleBase" id="RU365026"/>
    </source>
</evidence>
<comment type="similarity">
    <text evidence="1 4">Belongs to the EXO70 family.</text>
</comment>
<dbReference type="GeneID" id="19112341"/>